<dbReference type="PANTHER" id="PTHR38046">
    <property type="entry name" value="CRYPTIC LOCI REGULATOR 2"/>
    <property type="match status" value="1"/>
</dbReference>
<dbReference type="EMBL" id="CM032184">
    <property type="protein sequence ID" value="KAG7093622.1"/>
    <property type="molecule type" value="Genomic_DNA"/>
</dbReference>
<reference evidence="3" key="1">
    <citation type="journal article" date="2021" name="Genome Biol. Evol.">
        <title>The assembled and annotated genome of the fairy-ring fungus Marasmius oreades.</title>
        <authorList>
            <person name="Hiltunen M."/>
            <person name="Ament-Velasquez S.L."/>
            <person name="Johannesson H."/>
        </authorList>
    </citation>
    <scope>NUCLEOTIDE SEQUENCE</scope>
    <source>
        <strain evidence="3">03SP1</strain>
    </source>
</reference>
<feature type="compositionally biased region" description="Polar residues" evidence="1">
    <location>
        <begin position="686"/>
        <end position="698"/>
    </location>
</feature>
<evidence type="ECO:0000259" key="2">
    <source>
        <dbReference type="Pfam" id="PF16761"/>
    </source>
</evidence>
<feature type="region of interest" description="Disordered" evidence="1">
    <location>
        <begin position="422"/>
        <end position="446"/>
    </location>
</feature>
<dbReference type="InterPro" id="IPR038986">
    <property type="entry name" value="Clr2"/>
</dbReference>
<dbReference type="GO" id="GO:0031934">
    <property type="term" value="C:mating-type region heterochromatin"/>
    <property type="evidence" value="ECO:0007669"/>
    <property type="project" value="TreeGrafter"/>
</dbReference>
<feature type="region of interest" description="Disordered" evidence="1">
    <location>
        <begin position="815"/>
        <end position="849"/>
    </location>
</feature>
<keyword evidence="4" id="KW-1185">Reference proteome</keyword>
<gene>
    <name evidence="3" type="ORF">E1B28_007286</name>
</gene>
<dbReference type="KEGG" id="more:E1B28_007286"/>
<dbReference type="AlphaFoldDB" id="A0A9P7S1Z8"/>
<dbReference type="GO" id="GO:0030466">
    <property type="term" value="P:silent mating-type cassette heterochromatin formation"/>
    <property type="evidence" value="ECO:0007669"/>
    <property type="project" value="TreeGrafter"/>
</dbReference>
<accession>A0A9P7S1Z8</accession>
<name>A0A9P7S1Z8_9AGAR</name>
<dbReference type="RefSeq" id="XP_043010092.1">
    <property type="nucleotide sequence ID" value="XM_043152008.1"/>
</dbReference>
<organism evidence="3 4">
    <name type="scientific">Marasmius oreades</name>
    <name type="common">fairy-ring Marasmius</name>
    <dbReference type="NCBI Taxonomy" id="181124"/>
    <lineage>
        <taxon>Eukaryota</taxon>
        <taxon>Fungi</taxon>
        <taxon>Dikarya</taxon>
        <taxon>Basidiomycota</taxon>
        <taxon>Agaricomycotina</taxon>
        <taxon>Agaricomycetes</taxon>
        <taxon>Agaricomycetidae</taxon>
        <taxon>Agaricales</taxon>
        <taxon>Marasmiineae</taxon>
        <taxon>Marasmiaceae</taxon>
        <taxon>Marasmius</taxon>
    </lineage>
</organism>
<feature type="domain" description="Cryptic loci regulator 2 N-terminal" evidence="2">
    <location>
        <begin position="80"/>
        <end position="146"/>
    </location>
</feature>
<evidence type="ECO:0000256" key="1">
    <source>
        <dbReference type="SAM" id="MobiDB-lite"/>
    </source>
</evidence>
<protein>
    <recommendedName>
        <fullName evidence="2">Cryptic loci regulator 2 N-terminal domain-containing protein</fullName>
    </recommendedName>
</protein>
<dbReference type="PANTHER" id="PTHR38046:SF1">
    <property type="entry name" value="CRYPTIC LOCI REGULATOR 2"/>
    <property type="match status" value="1"/>
</dbReference>
<evidence type="ECO:0000313" key="4">
    <source>
        <dbReference type="Proteomes" id="UP001049176"/>
    </source>
</evidence>
<feature type="region of interest" description="Disordered" evidence="1">
    <location>
        <begin position="597"/>
        <end position="698"/>
    </location>
</feature>
<dbReference type="Proteomes" id="UP001049176">
    <property type="component" value="Chromosome 4"/>
</dbReference>
<evidence type="ECO:0000313" key="3">
    <source>
        <dbReference type="EMBL" id="KAG7093622.1"/>
    </source>
</evidence>
<dbReference type="GO" id="GO:0033553">
    <property type="term" value="C:rDNA heterochromatin"/>
    <property type="evidence" value="ECO:0007669"/>
    <property type="project" value="TreeGrafter"/>
</dbReference>
<comment type="caution">
    <text evidence="3">The sequence shown here is derived from an EMBL/GenBank/DDBJ whole genome shotgun (WGS) entry which is preliminary data.</text>
</comment>
<dbReference type="Pfam" id="PF16761">
    <property type="entry name" value="Clr2_transil"/>
    <property type="match status" value="1"/>
</dbReference>
<dbReference type="OrthoDB" id="2421327at2759"/>
<dbReference type="GeneID" id="66076362"/>
<feature type="compositionally biased region" description="Polar residues" evidence="1">
    <location>
        <begin position="597"/>
        <end position="626"/>
    </location>
</feature>
<sequence>MVRNISTKYELPPNPTFKEFERSDGNPSLWPANTQRVVDKDGQVNYMEYLPLDHPTAIHWRTGVAKALSKALNWPAGSSYALGGWPAGYRLFCHNKGPEKSPRQDVYLFGSRATNKFRSVNEFIPHARWLFEDAAMNPANCECKYCSKKSQREITANMGNEGIIEVPSFIQSVVSSSPANPRRPPKTAREPIAHYGVQKAPKALRRSIHSQTSMQLRRWCRNDEVVWCALNTPITGPHGNAIRFWPSLIEDTTVKILAQPNSTTSENQAGPSCEKSDDPPWDVTQYTVYKVKLLAVACTWNVPDHQVLPYQAYHPPQSLLDAIDEMPSSSLNFDRESCSQFNPCPDMESPRSSSAAPISFENAAGPFAVAVQIAAQVSRFWGLSDPWEFAYSIPQSSSSWGSSHPQNSAPPTLQEVITSAGASNAAAVNSRPPLPQPPPNQYEADISASRPISPSRYNQVLGVPNPLSPDTGPSHTITQTRYQGMWWGPERIWADDFVRIKMPRSALAPNGAKHIFPPSGPSKSVVKLYQENSPDGPPAESILGAQSRGIFMRLDSLVLVDVPTYDGDGARGKTTKECRATGMLYELADQDWEESGQISDNFKDSNGISTSRASSSFGEPNTNLLQNFGEMSLPQPSTLEPTVLPNPDPTVPVEATSLDILSQQTPSEGRPRRSVGGSSPKEHTSITEQLSRPSTSNSFLMPAAPTGYKFRPILEEGYEAVFSLVLISGRYYPGILNHPLLDESLEMATQALVKPIQVDGDDTDSDGVKQYDALWALEGLTAGYRNSVDPAHYKMTRKKMVDDADKVARAELNEYKANRGRGEGTSGMEIDDPQPPTENHVPMELDAPF</sequence>
<dbReference type="InterPro" id="IPR031915">
    <property type="entry name" value="Clr2_N"/>
</dbReference>
<proteinExistence type="predicted"/>
<dbReference type="GO" id="GO:0070824">
    <property type="term" value="C:SHREC complex"/>
    <property type="evidence" value="ECO:0007669"/>
    <property type="project" value="InterPro"/>
</dbReference>